<feature type="region of interest" description="Disordered" evidence="1">
    <location>
        <begin position="63"/>
        <end position="105"/>
    </location>
</feature>
<gene>
    <name evidence="3" type="ORF">AVDCRST_MAG25-3275</name>
</gene>
<proteinExistence type="predicted"/>
<keyword evidence="2" id="KW-0472">Membrane</keyword>
<keyword evidence="2" id="KW-0812">Transmembrane</keyword>
<evidence type="ECO:0000256" key="2">
    <source>
        <dbReference type="SAM" id="Phobius"/>
    </source>
</evidence>
<feature type="transmembrane region" description="Helical" evidence="2">
    <location>
        <begin position="12"/>
        <end position="32"/>
    </location>
</feature>
<evidence type="ECO:0008006" key="4">
    <source>
        <dbReference type="Google" id="ProtNLM"/>
    </source>
</evidence>
<dbReference type="InterPro" id="IPR021454">
    <property type="entry name" value="DUF3105"/>
</dbReference>
<dbReference type="EMBL" id="CADCVI010000223">
    <property type="protein sequence ID" value="CAA9489390.1"/>
    <property type="molecule type" value="Genomic_DNA"/>
</dbReference>
<keyword evidence="2" id="KW-1133">Transmembrane helix</keyword>
<dbReference type="AlphaFoldDB" id="A0A6J4SBH3"/>
<dbReference type="PROSITE" id="PS51257">
    <property type="entry name" value="PROKAR_LIPOPROTEIN"/>
    <property type="match status" value="1"/>
</dbReference>
<reference evidence="3" key="1">
    <citation type="submission" date="2020-02" db="EMBL/GenBank/DDBJ databases">
        <authorList>
            <person name="Meier V. D."/>
        </authorList>
    </citation>
    <scope>NUCLEOTIDE SEQUENCE</scope>
    <source>
        <strain evidence="3">AVDCRST_MAG25</strain>
    </source>
</reference>
<name>A0A6J4SBH3_9ACTN</name>
<accession>A0A6J4SBH3</accession>
<evidence type="ECO:0000256" key="1">
    <source>
        <dbReference type="SAM" id="MobiDB-lite"/>
    </source>
</evidence>
<protein>
    <recommendedName>
        <fullName evidence="4">DUF3105 domain-containing protein</fullName>
    </recommendedName>
</protein>
<evidence type="ECO:0000313" key="3">
    <source>
        <dbReference type="EMBL" id="CAA9489390.1"/>
    </source>
</evidence>
<sequence length="249" mass="26423">MQRRSNRSNTRPVVRVSLAAVLALWISVFVVACGEPRGGQGEAEPGETTQAMNVSEETTAMGETTAEGASAPAEATVGPEENTSMLPAGGGEPDPDQPLPENPPEGVVTYPATTNKTVEGEIEYAQSPPTNGDHAPLWQNCGFYSEPINDVNAVHSLDHGVVWITYSPDLPQEGVDALRPYAGEEYVIVSPYPGQDAPVVATSWRNQIELDGADDPRLRQFVDGYRVSELAPLSGNRCVGGVGEPEPLG</sequence>
<dbReference type="Pfam" id="PF11303">
    <property type="entry name" value="DUF3105"/>
    <property type="match status" value="1"/>
</dbReference>
<organism evidence="3">
    <name type="scientific">uncultured Rubrobacteraceae bacterium</name>
    <dbReference type="NCBI Taxonomy" id="349277"/>
    <lineage>
        <taxon>Bacteria</taxon>
        <taxon>Bacillati</taxon>
        <taxon>Actinomycetota</taxon>
        <taxon>Rubrobacteria</taxon>
        <taxon>Rubrobacterales</taxon>
        <taxon>Rubrobacteraceae</taxon>
        <taxon>environmental samples</taxon>
    </lineage>
</organism>